<dbReference type="Gene3D" id="3.40.50.150">
    <property type="entry name" value="Vaccinia Virus protein VP39"/>
    <property type="match status" value="1"/>
</dbReference>
<dbReference type="PRINTS" id="PR02008">
    <property type="entry name" value="RCMTFAMILY"/>
</dbReference>
<keyword evidence="2 6" id="KW-0808">Transferase</keyword>
<dbReference type="Gene3D" id="3.30.70.1170">
    <property type="entry name" value="Sun protein, domain 3"/>
    <property type="match status" value="1"/>
</dbReference>
<dbReference type="InterPro" id="IPR023267">
    <property type="entry name" value="RCMT"/>
</dbReference>
<dbReference type="GO" id="GO:0070475">
    <property type="term" value="P:rRNA base methylation"/>
    <property type="evidence" value="ECO:0007669"/>
    <property type="project" value="TreeGrafter"/>
</dbReference>
<dbReference type="Pfam" id="PF21148">
    <property type="entry name" value="NSUN5_fdxn-like"/>
    <property type="match status" value="1"/>
</dbReference>
<dbReference type="SUPFAM" id="SSF53335">
    <property type="entry name" value="S-adenosyl-L-methionine-dependent methyltransferases"/>
    <property type="match status" value="1"/>
</dbReference>
<evidence type="ECO:0000256" key="7">
    <source>
        <dbReference type="SAM" id="MobiDB-lite"/>
    </source>
</evidence>
<protein>
    <recommendedName>
        <fullName evidence="8">SAM-dependent MTase RsmB/NOP-type domain-containing protein</fullName>
    </recommendedName>
</protein>
<feature type="compositionally biased region" description="Basic residues" evidence="7">
    <location>
        <begin position="488"/>
        <end position="502"/>
    </location>
</feature>
<keyword evidence="4 6" id="KW-0694">RNA-binding</keyword>
<keyword evidence="3 6" id="KW-0949">S-adenosyl-L-methionine</keyword>
<feature type="domain" description="SAM-dependent MTase RsmB/NOP-type" evidence="8">
    <location>
        <begin position="126"/>
        <end position="454"/>
    </location>
</feature>
<dbReference type="InterPro" id="IPR029063">
    <property type="entry name" value="SAM-dependent_MTases_sf"/>
</dbReference>
<evidence type="ECO:0000256" key="6">
    <source>
        <dbReference type="PROSITE-ProRule" id="PRU01023"/>
    </source>
</evidence>
<dbReference type="GO" id="GO:0005730">
    <property type="term" value="C:nucleolus"/>
    <property type="evidence" value="ECO:0007669"/>
    <property type="project" value="TreeGrafter"/>
</dbReference>
<dbReference type="InterPro" id="IPR001678">
    <property type="entry name" value="MeTrfase_RsmB-F_NOP2_dom"/>
</dbReference>
<dbReference type="HOGENOM" id="CLU_005316_7_4_1"/>
<evidence type="ECO:0000256" key="2">
    <source>
        <dbReference type="ARBA" id="ARBA00022679"/>
    </source>
</evidence>
<evidence type="ECO:0000259" key="8">
    <source>
        <dbReference type="PROSITE" id="PS51686"/>
    </source>
</evidence>
<feature type="region of interest" description="Disordered" evidence="7">
    <location>
        <begin position="461"/>
        <end position="502"/>
    </location>
</feature>
<evidence type="ECO:0000256" key="5">
    <source>
        <dbReference type="ARBA" id="ARBA00053002"/>
    </source>
</evidence>
<evidence type="ECO:0000256" key="4">
    <source>
        <dbReference type="ARBA" id="ARBA00022884"/>
    </source>
</evidence>
<dbReference type="EMBL" id="KN824278">
    <property type="protein sequence ID" value="KIM33269.1"/>
    <property type="molecule type" value="Genomic_DNA"/>
</dbReference>
<comment type="similarity">
    <text evidence="6">Belongs to the class I-like SAM-binding methyltransferase superfamily. RsmB/NOP family.</text>
</comment>
<dbReference type="STRING" id="933852.A0A0C3BME1"/>
<dbReference type="Pfam" id="PF01189">
    <property type="entry name" value="Methyltr_RsmB-F"/>
    <property type="match status" value="1"/>
</dbReference>
<dbReference type="Pfam" id="PF21153">
    <property type="entry name" value="NSUN5_N"/>
    <property type="match status" value="1"/>
</dbReference>
<dbReference type="InterPro" id="IPR048889">
    <property type="entry name" value="NSUN5_RCM1_N"/>
</dbReference>
<organism evidence="9 10">
    <name type="scientific">Serendipita vermifera MAFF 305830</name>
    <dbReference type="NCBI Taxonomy" id="933852"/>
    <lineage>
        <taxon>Eukaryota</taxon>
        <taxon>Fungi</taxon>
        <taxon>Dikarya</taxon>
        <taxon>Basidiomycota</taxon>
        <taxon>Agaricomycotina</taxon>
        <taxon>Agaricomycetes</taxon>
        <taxon>Sebacinales</taxon>
        <taxon>Serendipitaceae</taxon>
        <taxon>Serendipita</taxon>
    </lineage>
</organism>
<evidence type="ECO:0000313" key="10">
    <source>
        <dbReference type="Proteomes" id="UP000054097"/>
    </source>
</evidence>
<dbReference type="FunFam" id="3.40.50.150:FF:000164">
    <property type="entry name" value="Methyltransferase NSUN5, putative"/>
    <property type="match status" value="1"/>
</dbReference>
<evidence type="ECO:0000256" key="3">
    <source>
        <dbReference type="ARBA" id="ARBA00022691"/>
    </source>
</evidence>
<name>A0A0C3BME1_SERVB</name>
<evidence type="ECO:0000256" key="1">
    <source>
        <dbReference type="ARBA" id="ARBA00022603"/>
    </source>
</evidence>
<proteinExistence type="inferred from homology"/>
<feature type="binding site" evidence="6">
    <location>
        <position position="285"/>
    </location>
    <ligand>
        <name>S-adenosyl-L-methionine</name>
        <dbReference type="ChEBI" id="CHEBI:59789"/>
    </ligand>
</feature>
<gene>
    <name evidence="9" type="ORF">M408DRAFT_61754</name>
</gene>
<dbReference type="GO" id="GO:0003723">
    <property type="term" value="F:RNA binding"/>
    <property type="evidence" value="ECO:0007669"/>
    <property type="project" value="UniProtKB-UniRule"/>
</dbReference>
<feature type="binding site" evidence="6">
    <location>
        <position position="258"/>
    </location>
    <ligand>
        <name>S-adenosyl-L-methionine</name>
        <dbReference type="ChEBI" id="CHEBI:59789"/>
    </ligand>
</feature>
<dbReference type="InterPro" id="IPR049560">
    <property type="entry name" value="MeTrfase_RsmB-F_NOP2_cat"/>
</dbReference>
<keyword evidence="1 6" id="KW-0489">Methyltransferase</keyword>
<dbReference type="Proteomes" id="UP000054097">
    <property type="component" value="Unassembled WGS sequence"/>
</dbReference>
<evidence type="ECO:0000313" key="9">
    <source>
        <dbReference type="EMBL" id="KIM33269.1"/>
    </source>
</evidence>
<keyword evidence="10" id="KW-1185">Reference proteome</keyword>
<comment type="caution">
    <text evidence="6">Lacks conserved residue(s) required for the propagation of feature annotation.</text>
</comment>
<accession>A0A0C3BME1</accession>
<reference evidence="10" key="2">
    <citation type="submission" date="2015-01" db="EMBL/GenBank/DDBJ databases">
        <title>Evolutionary Origins and Diversification of the Mycorrhizal Mutualists.</title>
        <authorList>
            <consortium name="DOE Joint Genome Institute"/>
            <consortium name="Mycorrhizal Genomics Consortium"/>
            <person name="Kohler A."/>
            <person name="Kuo A."/>
            <person name="Nagy L.G."/>
            <person name="Floudas D."/>
            <person name="Copeland A."/>
            <person name="Barry K.W."/>
            <person name="Cichocki N."/>
            <person name="Veneault-Fourrey C."/>
            <person name="LaButti K."/>
            <person name="Lindquist E.A."/>
            <person name="Lipzen A."/>
            <person name="Lundell T."/>
            <person name="Morin E."/>
            <person name="Murat C."/>
            <person name="Riley R."/>
            <person name="Ohm R."/>
            <person name="Sun H."/>
            <person name="Tunlid A."/>
            <person name="Henrissat B."/>
            <person name="Grigoriev I.V."/>
            <person name="Hibbett D.S."/>
            <person name="Martin F."/>
        </authorList>
    </citation>
    <scope>NUCLEOTIDE SEQUENCE [LARGE SCALE GENOMIC DNA]</scope>
    <source>
        <strain evidence="10">MAFF 305830</strain>
    </source>
</reference>
<dbReference type="PANTHER" id="PTHR22807">
    <property type="entry name" value="NOP2 YEAST -RELATED NOL1/NOP2/FMU SUN DOMAIN-CONTAINING"/>
    <property type="match status" value="1"/>
</dbReference>
<dbReference type="PROSITE" id="PS51686">
    <property type="entry name" value="SAM_MT_RSMB_NOP"/>
    <property type="match status" value="1"/>
</dbReference>
<reference evidence="9 10" key="1">
    <citation type="submission" date="2014-04" db="EMBL/GenBank/DDBJ databases">
        <authorList>
            <consortium name="DOE Joint Genome Institute"/>
            <person name="Kuo A."/>
            <person name="Zuccaro A."/>
            <person name="Kohler A."/>
            <person name="Nagy L.G."/>
            <person name="Floudas D."/>
            <person name="Copeland A."/>
            <person name="Barry K.W."/>
            <person name="Cichocki N."/>
            <person name="Veneault-Fourrey C."/>
            <person name="LaButti K."/>
            <person name="Lindquist E.A."/>
            <person name="Lipzen A."/>
            <person name="Lundell T."/>
            <person name="Morin E."/>
            <person name="Murat C."/>
            <person name="Sun H."/>
            <person name="Tunlid A."/>
            <person name="Henrissat B."/>
            <person name="Grigoriev I.V."/>
            <person name="Hibbett D.S."/>
            <person name="Martin F."/>
            <person name="Nordberg H.P."/>
            <person name="Cantor M.N."/>
            <person name="Hua S.X."/>
        </authorList>
    </citation>
    <scope>NUCLEOTIDE SEQUENCE [LARGE SCALE GENOMIC DNA]</scope>
    <source>
        <strain evidence="9 10">MAFF 305830</strain>
    </source>
</reference>
<dbReference type="PANTHER" id="PTHR22807:SF4">
    <property type="entry name" value="28S RRNA (CYTOSINE-C(5))-METHYLTRANSFERASE"/>
    <property type="match status" value="1"/>
</dbReference>
<feature type="active site" description="Nucleophile" evidence="6">
    <location>
        <position position="365"/>
    </location>
</feature>
<sequence>MNFYKECASILARLEEKKGSIKSLVGTVPEKDRKRAAALVIETLKYQPILLEIIQASDIQQEERKFLRDRNLTVLLVHDLLFSKGIQMGDGPVKQAVLKHKTRLNAELIKRQVQRGLTTKTDLAQTTEITGSSTRRWVRINTLLVSEQDVIRTLCEGDGFREIPFTEKDSEITEKTFWRDPHIPSLCAFEPGVKLQSSRLFLEGKLILQDKASCFPAFILNPPAVSNTHVIDATAAPGNKTTHLSALMKGKGRITAFERDKKRFHTLEMMVKKAGATNVHAKNQDFLSVDPFDPDYANVTHILLDPSCSGSGIVNRLDYLVNPENDANESEETQDRLDKLAAFQLKILLHAMKFPALQRLVYSTCSIHEKENEQVVTNALKNQQALPQFSVANKSSVVPSWHRRGLHSNELGGWSNDPLKDFVQLKTFTETESFIRCLPGDGMNGFFVACIERRGPSLVSSKKLKRKTEDIDQDPEDSLTTHEDTPTKKKSKKRRKRQNTLD</sequence>
<dbReference type="GO" id="GO:0008173">
    <property type="term" value="F:RNA methyltransferase activity"/>
    <property type="evidence" value="ECO:0007669"/>
    <property type="project" value="InterPro"/>
</dbReference>
<comment type="catalytic activity">
    <reaction evidence="5">
        <text>a cytidine in 25S rRNA + S-adenosyl-L-methionine = a 5-methylcytidine in 25S rRNA + S-adenosyl-L-homocysteine + H(+)</text>
        <dbReference type="Rhea" id="RHEA:47780"/>
        <dbReference type="Rhea" id="RHEA-COMP:11911"/>
        <dbReference type="Rhea" id="RHEA-COMP:11912"/>
        <dbReference type="ChEBI" id="CHEBI:15378"/>
        <dbReference type="ChEBI" id="CHEBI:57856"/>
        <dbReference type="ChEBI" id="CHEBI:59789"/>
        <dbReference type="ChEBI" id="CHEBI:74483"/>
        <dbReference type="ChEBI" id="CHEBI:82748"/>
    </reaction>
</comment>
<dbReference type="AlphaFoldDB" id="A0A0C3BME1"/>
<feature type="binding site" evidence="6">
    <location>
        <position position="305"/>
    </location>
    <ligand>
        <name>S-adenosyl-L-methionine</name>
        <dbReference type="ChEBI" id="CHEBI:59789"/>
    </ligand>
</feature>
<dbReference type="InterPro" id="IPR049561">
    <property type="entry name" value="NSUN5_7_fdxn-like"/>
</dbReference>
<dbReference type="OrthoDB" id="435282at2759"/>